<evidence type="ECO:0008006" key="3">
    <source>
        <dbReference type="Google" id="ProtNLM"/>
    </source>
</evidence>
<protein>
    <recommendedName>
        <fullName evidence="3">Glycosyl transferase</fullName>
    </recommendedName>
</protein>
<gene>
    <name evidence="1" type="ORF">G3A44_15295</name>
</gene>
<dbReference type="Gene3D" id="3.90.550.10">
    <property type="entry name" value="Spore Coat Polysaccharide Biosynthesis Protein SpsA, Chain A"/>
    <property type="match status" value="1"/>
</dbReference>
<sequence>MAAQDPPTEHPATPPAAAGRPDFGILTLATPSDAVKAIGLALSLRVSNPGVPTAVACSAAVGERLRPYFDQVILEKPGLRGFIHKVHLDDYSPFQTTFFLDSDMLVFKPIAPLVARWCHQPYAAVGIYCNEGFSSFGLDRARMLRDIGAARFTCIDGAGHALFVKPGCREVFDMARDVAARYREIAGDIRFADEDALNIVLTRLGLPPMLESGVLARYLSAQPGTLEMDARHGHCRLVERLDGQVYEPVMMHFAANEAPWHYHRELWRLFRASGVPVDGLWASFRKDVVDFHVRPALRRLRRRLRG</sequence>
<evidence type="ECO:0000313" key="2">
    <source>
        <dbReference type="Proteomes" id="UP000484255"/>
    </source>
</evidence>
<evidence type="ECO:0000313" key="1">
    <source>
        <dbReference type="EMBL" id="NDY92553.1"/>
    </source>
</evidence>
<accession>A0A7C9PI36</accession>
<dbReference type="Proteomes" id="UP000484255">
    <property type="component" value="Unassembled WGS sequence"/>
</dbReference>
<keyword evidence="2" id="KW-1185">Reference proteome</keyword>
<dbReference type="SUPFAM" id="SSF53448">
    <property type="entry name" value="Nucleotide-diphospho-sugar transferases"/>
    <property type="match status" value="1"/>
</dbReference>
<organism evidence="1 2">
    <name type="scientific">Ideonella livida</name>
    <dbReference type="NCBI Taxonomy" id="2707176"/>
    <lineage>
        <taxon>Bacteria</taxon>
        <taxon>Pseudomonadati</taxon>
        <taxon>Pseudomonadota</taxon>
        <taxon>Betaproteobacteria</taxon>
        <taxon>Burkholderiales</taxon>
        <taxon>Sphaerotilaceae</taxon>
        <taxon>Ideonella</taxon>
    </lineage>
</organism>
<reference evidence="1 2" key="1">
    <citation type="submission" date="2020-02" db="EMBL/GenBank/DDBJ databases">
        <title>Ideonella bacterium strain TBM-1.</title>
        <authorList>
            <person name="Chen W.-M."/>
        </authorList>
    </citation>
    <scope>NUCLEOTIDE SEQUENCE [LARGE SCALE GENOMIC DNA]</scope>
    <source>
        <strain evidence="1 2">TBM-1</strain>
    </source>
</reference>
<dbReference type="AlphaFoldDB" id="A0A7C9PI36"/>
<comment type="caution">
    <text evidence="1">The sequence shown here is derived from an EMBL/GenBank/DDBJ whole genome shotgun (WGS) entry which is preliminary data.</text>
</comment>
<dbReference type="InterPro" id="IPR029044">
    <property type="entry name" value="Nucleotide-diphossugar_trans"/>
</dbReference>
<proteinExistence type="predicted"/>
<dbReference type="RefSeq" id="WP_163458523.1">
    <property type="nucleotide sequence ID" value="NZ_JAAGOH010000019.1"/>
</dbReference>
<name>A0A7C9PI36_9BURK</name>
<dbReference type="EMBL" id="JAAGOH010000019">
    <property type="protein sequence ID" value="NDY92553.1"/>
    <property type="molecule type" value="Genomic_DNA"/>
</dbReference>